<evidence type="ECO:0000313" key="2">
    <source>
        <dbReference type="Proteomes" id="UP001283361"/>
    </source>
</evidence>
<name>A0AAE1B6T6_9GAST</name>
<comment type="caution">
    <text evidence="1">The sequence shown here is derived from an EMBL/GenBank/DDBJ whole genome shotgun (WGS) entry which is preliminary data.</text>
</comment>
<accession>A0AAE1B6T6</accession>
<evidence type="ECO:0000313" key="1">
    <source>
        <dbReference type="EMBL" id="KAK3800031.1"/>
    </source>
</evidence>
<protein>
    <submittedName>
        <fullName evidence="1">Uncharacterized protein</fullName>
    </submittedName>
</protein>
<dbReference type="Proteomes" id="UP001283361">
    <property type="component" value="Unassembled WGS sequence"/>
</dbReference>
<dbReference type="AlphaFoldDB" id="A0AAE1B6T6"/>
<dbReference type="EMBL" id="JAWDGP010000503">
    <property type="protein sequence ID" value="KAK3800031.1"/>
    <property type="molecule type" value="Genomic_DNA"/>
</dbReference>
<gene>
    <name evidence="1" type="ORF">RRG08_029753</name>
</gene>
<keyword evidence="2" id="KW-1185">Reference proteome</keyword>
<reference evidence="1" key="1">
    <citation type="journal article" date="2023" name="G3 (Bethesda)">
        <title>A reference genome for the long-term kleptoplast-retaining sea slug Elysia crispata morphotype clarki.</title>
        <authorList>
            <person name="Eastman K.E."/>
            <person name="Pendleton A.L."/>
            <person name="Shaikh M.A."/>
            <person name="Suttiyut T."/>
            <person name="Ogas R."/>
            <person name="Tomko P."/>
            <person name="Gavelis G."/>
            <person name="Widhalm J.R."/>
            <person name="Wisecaver J.H."/>
        </authorList>
    </citation>
    <scope>NUCLEOTIDE SEQUENCE</scope>
    <source>
        <strain evidence="1">ECLA1</strain>
    </source>
</reference>
<organism evidence="1 2">
    <name type="scientific">Elysia crispata</name>
    <name type="common">lettuce slug</name>
    <dbReference type="NCBI Taxonomy" id="231223"/>
    <lineage>
        <taxon>Eukaryota</taxon>
        <taxon>Metazoa</taxon>
        <taxon>Spiralia</taxon>
        <taxon>Lophotrochozoa</taxon>
        <taxon>Mollusca</taxon>
        <taxon>Gastropoda</taxon>
        <taxon>Heterobranchia</taxon>
        <taxon>Euthyneura</taxon>
        <taxon>Panpulmonata</taxon>
        <taxon>Sacoglossa</taxon>
        <taxon>Placobranchoidea</taxon>
        <taxon>Plakobranchidae</taxon>
        <taxon>Elysia</taxon>
    </lineage>
</organism>
<sequence>MLSRIKESSRFCAPINYPDDYSVYANSSNSESLFLLSRALHPRSMAIIMVTTDVFEEPCACPCENQCLLRCSCANAWLIWEGKVCSVASRPCYLNYNAHITH</sequence>
<proteinExistence type="predicted"/>